<dbReference type="HOGENOM" id="CLU_1937615_0_0_1"/>
<organism evidence="1 2">
    <name type="scientific">Arthroderma benhamiae (strain ATCC MYA-4681 / CBS 112371)</name>
    <name type="common">Trichophyton mentagrophytes</name>
    <dbReference type="NCBI Taxonomy" id="663331"/>
    <lineage>
        <taxon>Eukaryota</taxon>
        <taxon>Fungi</taxon>
        <taxon>Dikarya</taxon>
        <taxon>Ascomycota</taxon>
        <taxon>Pezizomycotina</taxon>
        <taxon>Eurotiomycetes</taxon>
        <taxon>Eurotiomycetidae</taxon>
        <taxon>Onygenales</taxon>
        <taxon>Arthrodermataceae</taxon>
        <taxon>Trichophyton</taxon>
    </lineage>
</organism>
<comment type="caution">
    <text evidence="1">The sequence shown here is derived from an EMBL/GenBank/DDBJ whole genome shotgun (WGS) entry which is preliminary data.</text>
</comment>
<protein>
    <submittedName>
        <fullName evidence="1">Uncharacterized protein</fullName>
    </submittedName>
</protein>
<keyword evidence="2" id="KW-1185">Reference proteome</keyword>
<accession>D4ATE6</accession>
<name>D4ATE6_ARTBC</name>
<evidence type="ECO:0000313" key="2">
    <source>
        <dbReference type="Proteomes" id="UP000008866"/>
    </source>
</evidence>
<reference evidence="2" key="1">
    <citation type="journal article" date="2011" name="Genome Biol.">
        <title>Comparative and functional genomics provide insights into the pathogenicity of dermatophytic fungi.</title>
        <authorList>
            <person name="Burmester A."/>
            <person name="Shelest E."/>
            <person name="Gloeckner G."/>
            <person name="Heddergott C."/>
            <person name="Schindler S."/>
            <person name="Staib P."/>
            <person name="Heidel A."/>
            <person name="Felder M."/>
            <person name="Petzold A."/>
            <person name="Szafranski K."/>
            <person name="Feuermann M."/>
            <person name="Pedruzzi I."/>
            <person name="Priebe S."/>
            <person name="Groth M."/>
            <person name="Winkler R."/>
            <person name="Li W."/>
            <person name="Kniemeyer O."/>
            <person name="Schroeckh V."/>
            <person name="Hertweck C."/>
            <person name="Hube B."/>
            <person name="White T.C."/>
            <person name="Platzer M."/>
            <person name="Guthke R."/>
            <person name="Heitman J."/>
            <person name="Woestemeyer J."/>
            <person name="Zipfel P.F."/>
            <person name="Monod M."/>
            <person name="Brakhage A.A."/>
        </authorList>
    </citation>
    <scope>NUCLEOTIDE SEQUENCE [LARGE SCALE GENOMIC DNA]</scope>
    <source>
        <strain evidence="2">ATCC MYA-4681 / CBS 112371</strain>
    </source>
</reference>
<proteinExistence type="predicted"/>
<evidence type="ECO:0000313" key="1">
    <source>
        <dbReference type="EMBL" id="EFE33565.1"/>
    </source>
</evidence>
<dbReference type="GeneID" id="9521623"/>
<dbReference type="RefSeq" id="XP_003014205.1">
    <property type="nucleotide sequence ID" value="XM_003014159.1"/>
</dbReference>
<dbReference type="EMBL" id="ABSU01000009">
    <property type="protein sequence ID" value="EFE33565.1"/>
    <property type="molecule type" value="Genomic_DNA"/>
</dbReference>
<dbReference type="AlphaFoldDB" id="D4ATE6"/>
<sequence length="130" mass="14642">MHALRDQMRVVYINQPAKLHLVPNSNVAISSGLVVCFNLGLEEESNEKQSALKLLTDHNNNTRMMIKSSPCQFQRTIFNLAPIRSKMTATPIPYSVHASFLKGVDFESHISILALYDPGEKPWTVTLMED</sequence>
<gene>
    <name evidence="1" type="ORF">ARB_07510</name>
</gene>
<dbReference type="Proteomes" id="UP000008866">
    <property type="component" value="Unassembled WGS sequence"/>
</dbReference>
<dbReference type="KEGG" id="abe:ARB_07510"/>